<dbReference type="InterPro" id="IPR017452">
    <property type="entry name" value="GPCR_Rhodpsn_7TM"/>
</dbReference>
<feature type="transmembrane region" description="Helical" evidence="9">
    <location>
        <begin position="57"/>
        <end position="78"/>
    </location>
</feature>
<dbReference type="InterPro" id="IPR000276">
    <property type="entry name" value="GPCR_Rhodpsn"/>
</dbReference>
<accession>A0A819LZ17</accession>
<feature type="transmembrane region" description="Helical" evidence="9">
    <location>
        <begin position="160"/>
        <end position="183"/>
    </location>
</feature>
<organism evidence="11 12">
    <name type="scientific">Adineta steineri</name>
    <dbReference type="NCBI Taxonomy" id="433720"/>
    <lineage>
        <taxon>Eukaryota</taxon>
        <taxon>Metazoa</taxon>
        <taxon>Spiralia</taxon>
        <taxon>Gnathifera</taxon>
        <taxon>Rotifera</taxon>
        <taxon>Eurotatoria</taxon>
        <taxon>Bdelloidea</taxon>
        <taxon>Adinetida</taxon>
        <taxon>Adinetidae</taxon>
        <taxon>Adineta</taxon>
    </lineage>
</organism>
<gene>
    <name evidence="11" type="ORF">OKA104_LOCUS28031</name>
</gene>
<proteinExistence type="predicted"/>
<dbReference type="Proteomes" id="UP000663881">
    <property type="component" value="Unassembled WGS sequence"/>
</dbReference>
<evidence type="ECO:0000313" key="11">
    <source>
        <dbReference type="EMBL" id="CAF3969728.1"/>
    </source>
</evidence>
<dbReference type="CDD" id="cd00637">
    <property type="entry name" value="7tm_classA_rhodopsin-like"/>
    <property type="match status" value="1"/>
</dbReference>
<evidence type="ECO:0000256" key="4">
    <source>
        <dbReference type="ARBA" id="ARBA00022989"/>
    </source>
</evidence>
<keyword evidence="5" id="KW-0297">G-protein coupled receptor</keyword>
<evidence type="ECO:0000256" key="5">
    <source>
        <dbReference type="ARBA" id="ARBA00023040"/>
    </source>
</evidence>
<keyword evidence="8" id="KW-0807">Transducer</keyword>
<comment type="subcellular location">
    <subcellularLocation>
        <location evidence="1">Cell membrane</location>
        <topology evidence="1">Multi-pass membrane protein</topology>
    </subcellularLocation>
</comment>
<name>A0A819LZ17_9BILA</name>
<evidence type="ECO:0000313" key="12">
    <source>
        <dbReference type="Proteomes" id="UP000663881"/>
    </source>
</evidence>
<dbReference type="PANTHER" id="PTHR24228">
    <property type="entry name" value="B2 BRADYKININ RECEPTOR/ANGIOTENSIN II RECEPTOR"/>
    <property type="match status" value="1"/>
</dbReference>
<sequence>MGYFEPQILFAPNMCILLLYAYNIAGIAIPFTFLTFTVHRFCSIVYHTQPFFKKKRWVGICIASQWIILFVISLPFIFRNGPYCSNELWMRIYTCVLSVVVPTLINTILNILIFIHVRSSSRRINPHTTDTSINTIAQGEKQERQQLVSRRELALLRQMTFTFVVFITGWFPIFAVIIISYFINIDSTISAAFAMLSQLCILILYLHDFIAHWSKRVLITSQTVKSKACQPKTTKL</sequence>
<evidence type="ECO:0000256" key="8">
    <source>
        <dbReference type="ARBA" id="ARBA00023224"/>
    </source>
</evidence>
<feature type="domain" description="G-protein coupled receptors family 1 profile" evidence="10">
    <location>
        <begin position="1"/>
        <end position="215"/>
    </location>
</feature>
<feature type="transmembrane region" description="Helical" evidence="9">
    <location>
        <begin position="189"/>
        <end position="206"/>
    </location>
</feature>
<keyword evidence="6 9" id="KW-0472">Membrane</keyword>
<dbReference type="EMBL" id="CAJOAY010002659">
    <property type="protein sequence ID" value="CAF3969728.1"/>
    <property type="molecule type" value="Genomic_DNA"/>
</dbReference>
<dbReference type="Gene3D" id="1.20.1070.10">
    <property type="entry name" value="Rhodopsin 7-helix transmembrane proteins"/>
    <property type="match status" value="1"/>
</dbReference>
<dbReference type="GO" id="GO:0004930">
    <property type="term" value="F:G protein-coupled receptor activity"/>
    <property type="evidence" value="ECO:0007669"/>
    <property type="project" value="UniProtKB-KW"/>
</dbReference>
<dbReference type="SUPFAM" id="SSF81321">
    <property type="entry name" value="Family A G protein-coupled receptor-like"/>
    <property type="match status" value="1"/>
</dbReference>
<keyword evidence="7" id="KW-0675">Receptor</keyword>
<keyword evidence="3 9" id="KW-0812">Transmembrane</keyword>
<evidence type="ECO:0000256" key="3">
    <source>
        <dbReference type="ARBA" id="ARBA00022692"/>
    </source>
</evidence>
<evidence type="ECO:0000259" key="10">
    <source>
        <dbReference type="PROSITE" id="PS50262"/>
    </source>
</evidence>
<feature type="transmembrane region" description="Helical" evidence="9">
    <location>
        <begin position="90"/>
        <end position="115"/>
    </location>
</feature>
<evidence type="ECO:0000256" key="7">
    <source>
        <dbReference type="ARBA" id="ARBA00023170"/>
    </source>
</evidence>
<reference evidence="11" key="1">
    <citation type="submission" date="2021-02" db="EMBL/GenBank/DDBJ databases">
        <authorList>
            <person name="Nowell W R."/>
        </authorList>
    </citation>
    <scope>NUCLEOTIDE SEQUENCE</scope>
</reference>
<dbReference type="AlphaFoldDB" id="A0A819LZ17"/>
<evidence type="ECO:0000256" key="6">
    <source>
        <dbReference type="ARBA" id="ARBA00023136"/>
    </source>
</evidence>
<keyword evidence="4 9" id="KW-1133">Transmembrane helix</keyword>
<evidence type="ECO:0000256" key="9">
    <source>
        <dbReference type="SAM" id="Phobius"/>
    </source>
</evidence>
<evidence type="ECO:0000256" key="2">
    <source>
        <dbReference type="ARBA" id="ARBA00022475"/>
    </source>
</evidence>
<protein>
    <recommendedName>
        <fullName evidence="10">G-protein coupled receptors family 1 profile domain-containing protein</fullName>
    </recommendedName>
</protein>
<dbReference type="GO" id="GO:0005886">
    <property type="term" value="C:plasma membrane"/>
    <property type="evidence" value="ECO:0007669"/>
    <property type="project" value="UniProtKB-SubCell"/>
</dbReference>
<comment type="caution">
    <text evidence="11">The sequence shown here is derived from an EMBL/GenBank/DDBJ whole genome shotgun (WGS) entry which is preliminary data.</text>
</comment>
<dbReference type="PANTHER" id="PTHR24228:SF59">
    <property type="entry name" value="NEUROPEPTIDE RECEPTOR 15"/>
    <property type="match status" value="1"/>
</dbReference>
<keyword evidence="2" id="KW-1003">Cell membrane</keyword>
<evidence type="ECO:0000256" key="1">
    <source>
        <dbReference type="ARBA" id="ARBA00004651"/>
    </source>
</evidence>
<dbReference type="PROSITE" id="PS50262">
    <property type="entry name" value="G_PROTEIN_RECEP_F1_2"/>
    <property type="match status" value="1"/>
</dbReference>
<feature type="transmembrane region" description="Helical" evidence="9">
    <location>
        <begin position="16"/>
        <end position="36"/>
    </location>
</feature>
<dbReference type="Pfam" id="PF00001">
    <property type="entry name" value="7tm_1"/>
    <property type="match status" value="1"/>
</dbReference>